<gene>
    <name evidence="1" type="ORF">EYF80_029658</name>
</gene>
<dbReference type="Proteomes" id="UP000314294">
    <property type="component" value="Unassembled WGS sequence"/>
</dbReference>
<reference evidence="1 2" key="1">
    <citation type="submission" date="2019-03" db="EMBL/GenBank/DDBJ databases">
        <title>First draft genome of Liparis tanakae, snailfish: a comprehensive survey of snailfish specific genes.</title>
        <authorList>
            <person name="Kim W."/>
            <person name="Song I."/>
            <person name="Jeong J.-H."/>
            <person name="Kim D."/>
            <person name="Kim S."/>
            <person name="Ryu S."/>
            <person name="Song J.Y."/>
            <person name="Lee S.K."/>
        </authorList>
    </citation>
    <scope>NUCLEOTIDE SEQUENCE [LARGE SCALE GENOMIC DNA]</scope>
    <source>
        <tissue evidence="1">Muscle</tissue>
    </source>
</reference>
<protein>
    <submittedName>
        <fullName evidence="1">Uncharacterized protein</fullName>
    </submittedName>
</protein>
<evidence type="ECO:0000313" key="1">
    <source>
        <dbReference type="EMBL" id="TNN60106.1"/>
    </source>
</evidence>
<evidence type="ECO:0000313" key="2">
    <source>
        <dbReference type="Proteomes" id="UP000314294"/>
    </source>
</evidence>
<comment type="caution">
    <text evidence="1">The sequence shown here is derived from an EMBL/GenBank/DDBJ whole genome shotgun (WGS) entry which is preliminary data.</text>
</comment>
<dbReference type="AlphaFoldDB" id="A0A4Z2H2T6"/>
<proteinExistence type="predicted"/>
<organism evidence="1 2">
    <name type="scientific">Liparis tanakae</name>
    <name type="common">Tanaka's snailfish</name>
    <dbReference type="NCBI Taxonomy" id="230148"/>
    <lineage>
        <taxon>Eukaryota</taxon>
        <taxon>Metazoa</taxon>
        <taxon>Chordata</taxon>
        <taxon>Craniata</taxon>
        <taxon>Vertebrata</taxon>
        <taxon>Euteleostomi</taxon>
        <taxon>Actinopterygii</taxon>
        <taxon>Neopterygii</taxon>
        <taxon>Teleostei</taxon>
        <taxon>Neoteleostei</taxon>
        <taxon>Acanthomorphata</taxon>
        <taxon>Eupercaria</taxon>
        <taxon>Perciformes</taxon>
        <taxon>Cottioidei</taxon>
        <taxon>Cottales</taxon>
        <taxon>Liparidae</taxon>
        <taxon>Liparis</taxon>
    </lineage>
</organism>
<keyword evidence="2" id="KW-1185">Reference proteome</keyword>
<sequence length="79" mass="8332">MAFNGQLLHILFSTCDGVKGHIAPHSAVCESLALTAEGTRSFLETGHYSVGGVGPRRRRGSPAFVVKAEAVGTGPPRWL</sequence>
<name>A0A4Z2H2T6_9TELE</name>
<dbReference type="EMBL" id="SRLO01000340">
    <property type="protein sequence ID" value="TNN60106.1"/>
    <property type="molecule type" value="Genomic_DNA"/>
</dbReference>
<accession>A0A4Z2H2T6</accession>